<organism evidence="1 2">
    <name type="scientific">Cyprinus carpio</name>
    <name type="common">Common carp</name>
    <dbReference type="NCBI Taxonomy" id="7962"/>
    <lineage>
        <taxon>Eukaryota</taxon>
        <taxon>Metazoa</taxon>
        <taxon>Chordata</taxon>
        <taxon>Craniata</taxon>
        <taxon>Vertebrata</taxon>
        <taxon>Euteleostomi</taxon>
        <taxon>Actinopterygii</taxon>
        <taxon>Neopterygii</taxon>
        <taxon>Teleostei</taxon>
        <taxon>Ostariophysi</taxon>
        <taxon>Cypriniformes</taxon>
        <taxon>Cyprinidae</taxon>
        <taxon>Cyprininae</taxon>
        <taxon>Cyprinus</taxon>
    </lineage>
</organism>
<evidence type="ECO:0000313" key="1">
    <source>
        <dbReference type="Ensembl" id="ENSCCRP00020061402.1"/>
    </source>
</evidence>
<name>A0A8C2FXT5_CYPCA</name>
<sequence length="111" mass="12636">LDLVLKIHDDKVVSFGQRDGIRVGYAVLSINGVGVNMSIRFGRPRLTSNEKLMLKVTQHGILFDMSLKKCNTLGIGIHSEFIIFHKHKSKILDKLCPLFFIPYLKNELKDI</sequence>
<dbReference type="Proteomes" id="UP000694701">
    <property type="component" value="Unplaced"/>
</dbReference>
<accession>A0A8C2FXT5</accession>
<reference evidence="1" key="1">
    <citation type="submission" date="2025-08" db="UniProtKB">
        <authorList>
            <consortium name="Ensembl"/>
        </authorList>
    </citation>
    <scope>IDENTIFICATION</scope>
</reference>
<evidence type="ECO:0000313" key="2">
    <source>
        <dbReference type="Proteomes" id="UP000694701"/>
    </source>
</evidence>
<dbReference type="Gene3D" id="2.30.42.40">
    <property type="match status" value="1"/>
</dbReference>
<dbReference type="Ensembl" id="ENSCCRT00020067612.1">
    <property type="protein sequence ID" value="ENSCCRP00020061402.1"/>
    <property type="gene ID" value="ENSCCRG00020029028.1"/>
</dbReference>
<protein>
    <submittedName>
        <fullName evidence="1">Uncharacterized protein</fullName>
    </submittedName>
</protein>
<dbReference type="AlphaFoldDB" id="A0A8C2FXT5"/>
<proteinExistence type="predicted"/>